<dbReference type="AlphaFoldDB" id="A0A2Y9BAM1"/>
<evidence type="ECO:0000313" key="7">
    <source>
        <dbReference type="Proteomes" id="UP000245845"/>
    </source>
</evidence>
<dbReference type="SMART" id="SM00448">
    <property type="entry name" value="REC"/>
    <property type="match status" value="1"/>
</dbReference>
<dbReference type="Pfam" id="PF04397">
    <property type="entry name" value="LytTR"/>
    <property type="match status" value="1"/>
</dbReference>
<dbReference type="InterPro" id="IPR046947">
    <property type="entry name" value="LytR-like"/>
</dbReference>
<dbReference type="Proteomes" id="UP000245845">
    <property type="component" value="Unassembled WGS sequence"/>
</dbReference>
<proteinExistence type="predicted"/>
<dbReference type="RefSeq" id="WP_109730072.1">
    <property type="nucleotide sequence ID" value="NZ_BAAACK010000006.1"/>
</dbReference>
<dbReference type="SUPFAM" id="SSF52172">
    <property type="entry name" value="CheY-like"/>
    <property type="match status" value="1"/>
</dbReference>
<dbReference type="GO" id="GO:0003677">
    <property type="term" value="F:DNA binding"/>
    <property type="evidence" value="ECO:0007669"/>
    <property type="project" value="InterPro"/>
</dbReference>
<dbReference type="SMART" id="SM00850">
    <property type="entry name" value="LytTR"/>
    <property type="match status" value="1"/>
</dbReference>
<organism evidence="6 7">
    <name type="scientific">Faecalicatena orotica</name>
    <dbReference type="NCBI Taxonomy" id="1544"/>
    <lineage>
        <taxon>Bacteria</taxon>
        <taxon>Bacillati</taxon>
        <taxon>Bacillota</taxon>
        <taxon>Clostridia</taxon>
        <taxon>Lachnospirales</taxon>
        <taxon>Lachnospiraceae</taxon>
        <taxon>Faecalicatena</taxon>
    </lineage>
</organism>
<reference evidence="6 7" key="1">
    <citation type="submission" date="2018-05" db="EMBL/GenBank/DDBJ databases">
        <title>The Hungate 1000. A catalogue of reference genomes from the rumen microbiome.</title>
        <authorList>
            <person name="Kelly W."/>
        </authorList>
    </citation>
    <scope>NUCLEOTIDE SEQUENCE [LARGE SCALE GENOMIC DNA]</scope>
    <source>
        <strain evidence="6 7">NLAE-zl-C242</strain>
    </source>
</reference>
<evidence type="ECO:0000259" key="4">
    <source>
        <dbReference type="PROSITE" id="PS50110"/>
    </source>
</evidence>
<dbReference type="Pfam" id="PF00072">
    <property type="entry name" value="Response_reg"/>
    <property type="match status" value="1"/>
</dbReference>
<accession>A0A2Y9BAM1</accession>
<evidence type="ECO:0000259" key="5">
    <source>
        <dbReference type="PROSITE" id="PS50930"/>
    </source>
</evidence>
<dbReference type="PROSITE" id="PS50110">
    <property type="entry name" value="RESPONSE_REGULATORY"/>
    <property type="match status" value="1"/>
</dbReference>
<dbReference type="Gene3D" id="2.40.50.1020">
    <property type="entry name" value="LytTr DNA-binding domain"/>
    <property type="match status" value="1"/>
</dbReference>
<keyword evidence="3" id="KW-0597">Phosphoprotein</keyword>
<feature type="modified residue" description="4-aspartylphosphate" evidence="3">
    <location>
        <position position="60"/>
    </location>
</feature>
<feature type="domain" description="Response regulatory" evidence="4">
    <location>
        <begin position="5"/>
        <end position="123"/>
    </location>
</feature>
<dbReference type="EMBL" id="QGDL01000002">
    <property type="protein sequence ID" value="PWJ31359.1"/>
    <property type="molecule type" value="Genomic_DNA"/>
</dbReference>
<name>A0A2Y9BAM1_9FIRM</name>
<feature type="domain" description="HTH LytTR-type" evidence="5">
    <location>
        <begin position="169"/>
        <end position="227"/>
    </location>
</feature>
<evidence type="ECO:0000256" key="3">
    <source>
        <dbReference type="PROSITE-ProRule" id="PRU00169"/>
    </source>
</evidence>
<protein>
    <recommendedName>
        <fullName evidence="1">Stage 0 sporulation protein A homolog</fullName>
    </recommendedName>
</protein>
<dbReference type="PROSITE" id="PS50930">
    <property type="entry name" value="HTH_LYTTR"/>
    <property type="match status" value="1"/>
</dbReference>
<evidence type="ECO:0000313" key="6">
    <source>
        <dbReference type="EMBL" id="PWJ31359.1"/>
    </source>
</evidence>
<dbReference type="Gene3D" id="3.40.50.2300">
    <property type="match status" value="1"/>
</dbReference>
<comment type="function">
    <text evidence="2">May play the central regulatory role in sporulation. It may be an element of the effector pathway responsible for the activation of sporulation genes in response to nutritional stress. Spo0A may act in concert with spo0H (a sigma factor) to control the expression of some genes that are critical to the sporulation process.</text>
</comment>
<sequence length="246" mass="28288">MKTVHVAVCDDEKKALSIISASVEAVFSEEGVETEIATCLSPMQLLEHMNHTDYDLIFLDICMSEMDGIELGRKITAAGGSSSIVFVSSRMDRMYDTFAIQPFGFVRKGNFMDDINEVIHRYIEQEKKPKEAQTVHFRDRQGEIITVNIDKLRYIECYKNVQEIHICGNEIKKIYSRMEILEETLKKYGFIRTHKGYLVNCKYIKRFDSKKVTLLTGEELPIGRSRYHEAMDGYMSYIGTHGILLG</sequence>
<evidence type="ECO:0000256" key="2">
    <source>
        <dbReference type="ARBA" id="ARBA00024867"/>
    </source>
</evidence>
<evidence type="ECO:0000256" key="1">
    <source>
        <dbReference type="ARBA" id="ARBA00018672"/>
    </source>
</evidence>
<dbReference type="PANTHER" id="PTHR37299:SF1">
    <property type="entry name" value="STAGE 0 SPORULATION PROTEIN A HOMOLOG"/>
    <property type="match status" value="1"/>
</dbReference>
<dbReference type="InterPro" id="IPR007492">
    <property type="entry name" value="LytTR_DNA-bd_dom"/>
</dbReference>
<dbReference type="OrthoDB" id="9788600at2"/>
<gene>
    <name evidence="6" type="ORF">A8806_102215</name>
</gene>
<dbReference type="PANTHER" id="PTHR37299">
    <property type="entry name" value="TRANSCRIPTIONAL REGULATOR-RELATED"/>
    <property type="match status" value="1"/>
</dbReference>
<dbReference type="InterPro" id="IPR001789">
    <property type="entry name" value="Sig_transdc_resp-reg_receiver"/>
</dbReference>
<comment type="caution">
    <text evidence="6">The sequence shown here is derived from an EMBL/GenBank/DDBJ whole genome shotgun (WGS) entry which is preliminary data.</text>
</comment>
<keyword evidence="7" id="KW-1185">Reference proteome</keyword>
<dbReference type="GO" id="GO:0000156">
    <property type="term" value="F:phosphorelay response regulator activity"/>
    <property type="evidence" value="ECO:0007669"/>
    <property type="project" value="InterPro"/>
</dbReference>
<dbReference type="InterPro" id="IPR011006">
    <property type="entry name" value="CheY-like_superfamily"/>
</dbReference>